<proteinExistence type="predicted"/>
<accession>A0A811YZM2</accession>
<keyword evidence="3" id="KW-1185">Reference proteome</keyword>
<keyword evidence="1" id="KW-1133">Transmembrane helix</keyword>
<feature type="transmembrane region" description="Helical" evidence="1">
    <location>
        <begin position="143"/>
        <end position="163"/>
    </location>
</feature>
<evidence type="ECO:0000256" key="1">
    <source>
        <dbReference type="SAM" id="Phobius"/>
    </source>
</evidence>
<organism evidence="2 3">
    <name type="scientific">Nyctereutes procyonoides</name>
    <name type="common">Raccoon dog</name>
    <name type="synonym">Canis procyonoides</name>
    <dbReference type="NCBI Taxonomy" id="34880"/>
    <lineage>
        <taxon>Eukaryota</taxon>
        <taxon>Metazoa</taxon>
        <taxon>Chordata</taxon>
        <taxon>Craniata</taxon>
        <taxon>Vertebrata</taxon>
        <taxon>Euteleostomi</taxon>
        <taxon>Mammalia</taxon>
        <taxon>Eutheria</taxon>
        <taxon>Laurasiatheria</taxon>
        <taxon>Carnivora</taxon>
        <taxon>Caniformia</taxon>
        <taxon>Canidae</taxon>
        <taxon>Nyctereutes</taxon>
    </lineage>
</organism>
<dbReference type="Proteomes" id="UP000645828">
    <property type="component" value="Unassembled WGS sequence"/>
</dbReference>
<name>A0A811YZM2_NYCPR</name>
<evidence type="ECO:0000313" key="3">
    <source>
        <dbReference type="Proteomes" id="UP000645828"/>
    </source>
</evidence>
<gene>
    <name evidence="2" type="ORF">NYPRO_LOCUS14793</name>
</gene>
<evidence type="ECO:0000313" key="2">
    <source>
        <dbReference type="EMBL" id="CAD7682001.1"/>
    </source>
</evidence>
<protein>
    <submittedName>
        <fullName evidence="2">(raccoon dog) hypothetical protein</fullName>
    </submittedName>
</protein>
<dbReference type="AlphaFoldDB" id="A0A811YZM2"/>
<comment type="caution">
    <text evidence="2">The sequence shown here is derived from an EMBL/GenBank/DDBJ whole genome shotgun (WGS) entry which is preliminary data.</text>
</comment>
<keyword evidence="1" id="KW-0472">Membrane</keyword>
<sequence>MWLIPGSCHCLNFPAFLFPPSIMVHSWEKPFSYTILSSFVPLIHLVPSWKIPSPPHIQLSYIPPPHPSGSFLEDKIYSHHPSFLSTPIHCSSFLEDTILSHIPFFLSPPSVAHSWKIPFPHTIHSSFLSLSAKAHSWNMSSPYYLYIWPPLIHCGTFLVDLIFPHHLPFLSIPKYYGSFLEDISLHTIIFLLSLSLIHYMVFLENTMSSTLSTLSYLLPSSVINF</sequence>
<dbReference type="EMBL" id="CAJHUB010000754">
    <property type="protein sequence ID" value="CAD7682001.1"/>
    <property type="molecule type" value="Genomic_DNA"/>
</dbReference>
<keyword evidence="1" id="KW-0812">Transmembrane</keyword>
<feature type="transmembrane region" description="Helical" evidence="1">
    <location>
        <begin position="183"/>
        <end position="202"/>
    </location>
</feature>
<reference evidence="2" key="1">
    <citation type="submission" date="2020-12" db="EMBL/GenBank/DDBJ databases">
        <authorList>
            <consortium name="Molecular Ecology Group"/>
        </authorList>
    </citation>
    <scope>NUCLEOTIDE SEQUENCE</scope>
    <source>
        <strain evidence="2">TBG_1078</strain>
    </source>
</reference>